<feature type="non-terminal residue" evidence="1">
    <location>
        <position position="56"/>
    </location>
</feature>
<dbReference type="EMBL" id="HACG01015553">
    <property type="protein sequence ID" value="CEK62418.1"/>
    <property type="molecule type" value="Transcribed_RNA"/>
</dbReference>
<organism evidence="1">
    <name type="scientific">Arion vulgaris</name>
    <dbReference type="NCBI Taxonomy" id="1028688"/>
    <lineage>
        <taxon>Eukaryota</taxon>
        <taxon>Metazoa</taxon>
        <taxon>Spiralia</taxon>
        <taxon>Lophotrochozoa</taxon>
        <taxon>Mollusca</taxon>
        <taxon>Gastropoda</taxon>
        <taxon>Heterobranchia</taxon>
        <taxon>Euthyneura</taxon>
        <taxon>Panpulmonata</taxon>
        <taxon>Eupulmonata</taxon>
        <taxon>Stylommatophora</taxon>
        <taxon>Helicina</taxon>
        <taxon>Arionoidea</taxon>
        <taxon>Arionidae</taxon>
        <taxon>Arion</taxon>
    </lineage>
</organism>
<name>A0A0B6Z1N1_9EUPU</name>
<accession>A0A0B6Z1N1</accession>
<sequence>MTHLITNSCNLKIPLVFVAISSWTKFETRCNSMFHGCTQMMSEKQKHHLTLSLPRI</sequence>
<evidence type="ECO:0000313" key="1">
    <source>
        <dbReference type="EMBL" id="CEK62418.1"/>
    </source>
</evidence>
<reference evidence="1" key="1">
    <citation type="submission" date="2014-12" db="EMBL/GenBank/DDBJ databases">
        <title>Insight into the proteome of Arion vulgaris.</title>
        <authorList>
            <person name="Aradska J."/>
            <person name="Bulat T."/>
            <person name="Smidak R."/>
            <person name="Sarate P."/>
            <person name="Gangsoo J."/>
            <person name="Sialana F."/>
            <person name="Bilban M."/>
            <person name="Lubec G."/>
        </authorList>
    </citation>
    <scope>NUCLEOTIDE SEQUENCE</scope>
    <source>
        <tissue evidence="1">Skin</tissue>
    </source>
</reference>
<protein>
    <submittedName>
        <fullName evidence="1">Uncharacterized protein</fullName>
    </submittedName>
</protein>
<gene>
    <name evidence="1" type="primary">ORF45109</name>
</gene>
<dbReference type="AlphaFoldDB" id="A0A0B6Z1N1"/>
<proteinExistence type="predicted"/>